<dbReference type="PANTHER" id="PTHR11938">
    <property type="entry name" value="FAD NADPH DEHYDROGENASE/OXIDOREDUCTASE"/>
    <property type="match status" value="1"/>
</dbReference>
<evidence type="ECO:0000259" key="15">
    <source>
        <dbReference type="PROSITE" id="PS51278"/>
    </source>
</evidence>
<keyword evidence="5" id="KW-0285">Flavoprotein</keyword>
<keyword evidence="10" id="KW-0408">Iron</keyword>
<dbReference type="InterPro" id="IPR006982">
    <property type="entry name" value="Glu_synth_centr_N"/>
</dbReference>
<dbReference type="EMBL" id="ABCS01000156">
    <property type="protein sequence ID" value="EDM73996.1"/>
    <property type="molecule type" value="Genomic_DNA"/>
</dbReference>
<evidence type="ECO:0000256" key="1">
    <source>
        <dbReference type="ARBA" id="ARBA00001917"/>
    </source>
</evidence>
<evidence type="ECO:0000256" key="8">
    <source>
        <dbReference type="ARBA" id="ARBA00022962"/>
    </source>
</evidence>
<evidence type="ECO:0000256" key="7">
    <source>
        <dbReference type="ARBA" id="ARBA00022723"/>
    </source>
</evidence>
<comment type="similarity">
    <text evidence="3">Belongs to the glutamate synthase family.</text>
</comment>
<evidence type="ECO:0000256" key="14">
    <source>
        <dbReference type="ARBA" id="ARBA00029440"/>
    </source>
</evidence>
<evidence type="ECO:0000313" key="17">
    <source>
        <dbReference type="Proteomes" id="UP000005801"/>
    </source>
</evidence>
<dbReference type="Gene3D" id="3.60.20.10">
    <property type="entry name" value="Glutamine Phosphoribosylpyrophosphate, subunit 1, domain 1"/>
    <property type="match status" value="1"/>
</dbReference>
<dbReference type="SUPFAM" id="SSF69336">
    <property type="entry name" value="Alpha subunit of glutamate synthase, C-terminal domain"/>
    <property type="match status" value="1"/>
</dbReference>
<evidence type="ECO:0000256" key="11">
    <source>
        <dbReference type="ARBA" id="ARBA00023014"/>
    </source>
</evidence>
<proteinExistence type="inferred from homology"/>
<dbReference type="InterPro" id="IPR050711">
    <property type="entry name" value="ET-N_metabolism_enzyme"/>
</dbReference>
<dbReference type="InterPro" id="IPR036485">
    <property type="entry name" value="Glu_synth_asu_C_sf"/>
</dbReference>
<keyword evidence="9" id="KW-0560">Oxidoreductase</keyword>
<evidence type="ECO:0000256" key="5">
    <source>
        <dbReference type="ARBA" id="ARBA00022630"/>
    </source>
</evidence>
<dbReference type="CDD" id="cd02808">
    <property type="entry name" value="GltS_FMN"/>
    <property type="match status" value="1"/>
</dbReference>
<dbReference type="GO" id="GO:0051538">
    <property type="term" value="F:3 iron, 4 sulfur cluster binding"/>
    <property type="evidence" value="ECO:0007669"/>
    <property type="project" value="UniProtKB-KW"/>
</dbReference>
<dbReference type="PANTHER" id="PTHR11938:SF133">
    <property type="entry name" value="GLUTAMATE SYNTHASE (NADH)"/>
    <property type="match status" value="1"/>
</dbReference>
<evidence type="ECO:0000256" key="9">
    <source>
        <dbReference type="ARBA" id="ARBA00023002"/>
    </source>
</evidence>
<dbReference type="InterPro" id="IPR002489">
    <property type="entry name" value="Glu_synth_asu_C"/>
</dbReference>
<dbReference type="Proteomes" id="UP000005801">
    <property type="component" value="Unassembled WGS sequence"/>
</dbReference>
<evidence type="ECO:0000256" key="10">
    <source>
        <dbReference type="ARBA" id="ARBA00023004"/>
    </source>
</evidence>
<dbReference type="Pfam" id="PF01645">
    <property type="entry name" value="Glu_synthase"/>
    <property type="match status" value="1"/>
</dbReference>
<keyword evidence="11" id="KW-0411">Iron-sulfur</keyword>
<dbReference type="Pfam" id="PF00310">
    <property type="entry name" value="GATase_2"/>
    <property type="match status" value="1"/>
</dbReference>
<dbReference type="PROSITE" id="PS51278">
    <property type="entry name" value="GATASE_TYPE_2"/>
    <property type="match status" value="1"/>
</dbReference>
<sequence length="1591" mass="168886">MTTTSLFGSERERSACGVGLLARRDGQATHATLAQALDALARVEHRGAVAADGRSSDGAGIMTDIPWALIDCEPQSVALASLFIERERELVLELFEDTFRVFDLAVLRYREVPTRPGVLGTLARGSLPTIVQAIIARPRACRTEASFEERLYRAKQTTRTRLHERLSKRPRARAGAGATEALSFASLSCRTVVYKALTRAEDLGAFYPDLLNPRYRTRFALFHRRFSTNTRTSWDKAQPFRLVAHNGEINTIAGNRSWSYSREQALGLAPGELLSHFGTSDSGNLNEHVEALRVRSSIPQVEDILAITMPTAGVRNDFYSFWGRAMEPWDGPALIAWADGRAAGARLDRNGFRPARWAQTEALFALASEAGIFGLDPAEVTAQGSLAAGSGVKVDLDTGALHFRDPSVSRENEGARFDARLFDIAASDLDPVGAGRAAADSLPSLEPDQLPVFGLDPEELRVVLEPMFRAGKEALGSMGDTARPAVFSDQVRSFYDYFFQTFAQVTNPPLDYIRERSVTDLSTYLGKRPNIFRAKELLPQTPGLRLRSPVLGLAQMAYLEELVDGGAGGATGKPRLRAVHIDTCVDAEVLEAGGGAALDEALQAIAAKTLAAAEAGRAVVILSDRGASLERPPIPSLLALRAAVVALNREGLRLESSLVLDTGDVRSTHQLACAVGFGATAVCPYLACQLAREWAKRQPAGDPLHGRPLLAEGRLRRALEAGLLKAMSKMGISVVRSYQSAKLFSSLGLSQRLLDAAFPGLRSPIGGLDLPELARDMLLTRDAAEAALEDGAKPRALGPLLPKRHLFKEHPRGRHGEGHSMTAARSRQIHRLTLLGEGAGAGSEAEGGWAEHQAAGQPEHPVHLRQLLDLRPIGPALPVHEVEAASAITARFGAGAMSFGAISAEAQRDIIVAMARVGGRSNSGEGGENPWYFVDGTTATTKQVASGRFGVDAEYLVTAEEIEIKIAQGAKPGEGGQLMGVKVDAAIAKARNADEGVTLISPPPMHDIYSIEDLKQLIYELRAVNPWARIAVKLVSGVDIGTIAVGVAKAGADVIHISGGDGGTGAAPLSSMKHAGTPWELGLSEAHRALVEHGMRERVTLRVDGGLSTAFDLVVAAALGAEGFAFGKLLLIAQGCVMARVCEHNRCPRGIATHDPKFKAKYRGSPEAVVALLERLAEDVRELLAKLGVPSIEALVGRAELLRPAARHLGLMQAQGLDLSGLLAGASEAPLSASSRPVSGSASKLPLSVLERRLLGEVVTKLDRAQLGALVEEALGAPPSPSASHEGLSGLEHRLLGEVVAKLDRGQPIDASFPIEPTDRAVLARLSGEIAERAHAGRMHALDLEPRRGHSFGVDPDSDPTRFFPLPESARLEFRGSAGQGFACFLVEGLSVRLVGEANDSVAKSMSGGCVTVVAPEDAGFVAEDNVLIGNCALYGATGGALYLRGRAGDRFAVRNSGARAVLEGAGMHVCEYMTGGVVAVLGPVGGNVGAGMSGGRLYLRASEAEAVDAASVEAHALAGDEDAELELQTLLEEHFERTGSRTAGALLADWEQTRREFVLVAARGAKRAWAEAEASTLRSDSAAPVRASAP</sequence>
<feature type="domain" description="Glutamine amidotransferase type-2" evidence="15">
    <location>
        <begin position="16"/>
        <end position="397"/>
    </location>
</feature>
<dbReference type="GO" id="GO:0015930">
    <property type="term" value="F:glutamate synthase activity"/>
    <property type="evidence" value="ECO:0007669"/>
    <property type="project" value="InterPro"/>
</dbReference>
<dbReference type="Pfam" id="PF04898">
    <property type="entry name" value="Glu_syn_central"/>
    <property type="match status" value="1"/>
</dbReference>
<dbReference type="InterPro" id="IPR013785">
    <property type="entry name" value="Aldolase_TIM"/>
</dbReference>
<dbReference type="eggNOG" id="COG0069">
    <property type="taxonomic scope" value="Bacteria"/>
</dbReference>
<keyword evidence="17" id="KW-1185">Reference proteome</keyword>
<dbReference type="InterPro" id="IPR002932">
    <property type="entry name" value="Glu_synthdom"/>
</dbReference>
<evidence type="ECO:0000256" key="3">
    <source>
        <dbReference type="ARBA" id="ARBA00009716"/>
    </source>
</evidence>
<keyword evidence="4" id="KW-0028">Amino-acid biosynthesis</keyword>
<dbReference type="GO" id="GO:0046872">
    <property type="term" value="F:metal ion binding"/>
    <property type="evidence" value="ECO:0007669"/>
    <property type="project" value="UniProtKB-KW"/>
</dbReference>
<keyword evidence="7" id="KW-0479">Metal-binding</keyword>
<dbReference type="Pfam" id="PF01493">
    <property type="entry name" value="GXGXG"/>
    <property type="match status" value="1"/>
</dbReference>
<dbReference type="SUPFAM" id="SSF51395">
    <property type="entry name" value="FMN-linked oxidoreductases"/>
    <property type="match status" value="1"/>
</dbReference>
<comment type="cofactor">
    <cofactor evidence="1">
        <name>FMN</name>
        <dbReference type="ChEBI" id="CHEBI:58210"/>
    </cofactor>
</comment>
<evidence type="ECO:0000313" key="16">
    <source>
        <dbReference type="EMBL" id="EDM73996.1"/>
    </source>
</evidence>
<dbReference type="OrthoDB" id="9758182at2"/>
<protein>
    <submittedName>
        <fullName evidence="16">Glutamate synthase (NADPH)</fullName>
    </submittedName>
</protein>
<keyword evidence="13" id="KW-0003">3Fe-4S</keyword>
<keyword evidence="6" id="KW-0288">FMN</keyword>
<dbReference type="Gene3D" id="2.160.20.60">
    <property type="entry name" value="Glutamate synthase, alpha subunit, C-terminal domain"/>
    <property type="match status" value="1"/>
</dbReference>
<evidence type="ECO:0000256" key="12">
    <source>
        <dbReference type="ARBA" id="ARBA00023164"/>
    </source>
</evidence>
<gene>
    <name evidence="16" type="ORF">PPSIR1_00030</name>
</gene>
<comment type="cofactor">
    <cofactor evidence="2">
        <name>[3Fe-4S] cluster</name>
        <dbReference type="ChEBI" id="CHEBI:21137"/>
    </cofactor>
</comment>
<dbReference type="GO" id="GO:0006537">
    <property type="term" value="P:glutamate biosynthetic process"/>
    <property type="evidence" value="ECO:0007669"/>
    <property type="project" value="UniProtKB-KW"/>
</dbReference>
<organism evidence="16 17">
    <name type="scientific">Plesiocystis pacifica SIR-1</name>
    <dbReference type="NCBI Taxonomy" id="391625"/>
    <lineage>
        <taxon>Bacteria</taxon>
        <taxon>Pseudomonadati</taxon>
        <taxon>Myxococcota</taxon>
        <taxon>Polyangia</taxon>
        <taxon>Nannocystales</taxon>
        <taxon>Nannocystaceae</taxon>
        <taxon>Plesiocystis</taxon>
    </lineage>
</organism>
<dbReference type="Gene3D" id="3.20.20.70">
    <property type="entry name" value="Aldolase class I"/>
    <property type="match status" value="2"/>
</dbReference>
<keyword evidence="12" id="KW-0314">Glutamate biosynthesis</keyword>
<comment type="caution">
    <text evidence="16">The sequence shown here is derived from an EMBL/GenBank/DDBJ whole genome shotgun (WGS) entry which is preliminary data.</text>
</comment>
<dbReference type="RefSeq" id="WP_006976842.1">
    <property type="nucleotide sequence ID" value="NZ_ABCS01000156.1"/>
</dbReference>
<evidence type="ECO:0000256" key="13">
    <source>
        <dbReference type="ARBA" id="ARBA00023291"/>
    </source>
</evidence>
<reference evidence="16 17" key="1">
    <citation type="submission" date="2007-06" db="EMBL/GenBank/DDBJ databases">
        <authorList>
            <person name="Shimkets L."/>
            <person name="Ferriera S."/>
            <person name="Johnson J."/>
            <person name="Kravitz S."/>
            <person name="Beeson K."/>
            <person name="Sutton G."/>
            <person name="Rogers Y.-H."/>
            <person name="Friedman R."/>
            <person name="Frazier M."/>
            <person name="Venter J.C."/>
        </authorList>
    </citation>
    <scope>NUCLEOTIDE SEQUENCE [LARGE SCALE GENOMIC DNA]</scope>
    <source>
        <strain evidence="16 17">SIR-1</strain>
    </source>
</reference>
<accession>A6GJF6</accession>
<comment type="pathway">
    <text evidence="14">Amino-acid biosynthesis.</text>
</comment>
<evidence type="ECO:0000256" key="6">
    <source>
        <dbReference type="ARBA" id="ARBA00022643"/>
    </source>
</evidence>
<evidence type="ECO:0000256" key="4">
    <source>
        <dbReference type="ARBA" id="ARBA00022605"/>
    </source>
</evidence>
<keyword evidence="8" id="KW-0315">Glutamine amidotransferase</keyword>
<dbReference type="eggNOG" id="COG0067">
    <property type="taxonomic scope" value="Bacteria"/>
</dbReference>
<evidence type="ECO:0000256" key="2">
    <source>
        <dbReference type="ARBA" id="ARBA00001927"/>
    </source>
</evidence>
<dbReference type="STRING" id="391625.PPSIR1_00030"/>
<dbReference type="GO" id="GO:0019676">
    <property type="term" value="P:ammonia assimilation cycle"/>
    <property type="evidence" value="ECO:0007669"/>
    <property type="project" value="TreeGrafter"/>
</dbReference>
<dbReference type="InterPro" id="IPR017932">
    <property type="entry name" value="GATase_2_dom"/>
</dbReference>
<dbReference type="InterPro" id="IPR029055">
    <property type="entry name" value="Ntn_hydrolases_N"/>
</dbReference>
<name>A6GJF6_9BACT</name>
<dbReference type="SUPFAM" id="SSF56235">
    <property type="entry name" value="N-terminal nucleophile aminohydrolases (Ntn hydrolases)"/>
    <property type="match status" value="1"/>
</dbReference>